<organism evidence="10 11">
    <name type="scientific">Prevotella corporis</name>
    <dbReference type="NCBI Taxonomy" id="28128"/>
    <lineage>
        <taxon>Bacteria</taxon>
        <taxon>Pseudomonadati</taxon>
        <taxon>Bacteroidota</taxon>
        <taxon>Bacteroidia</taxon>
        <taxon>Bacteroidales</taxon>
        <taxon>Prevotellaceae</taxon>
        <taxon>Prevotella</taxon>
    </lineage>
</organism>
<evidence type="ECO:0000256" key="9">
    <source>
        <dbReference type="NCBIfam" id="TIGR00751"/>
    </source>
</evidence>
<comment type="caution">
    <text evidence="10">The sequence shown here is derived from an EMBL/GenBank/DDBJ whole genome shotgun (WGS) entry which is preliminary data.</text>
</comment>
<sequence>MKSDIETNSFRAWVLAARPKTLTGAAVPVMIGVSLAAKDVGWENFQVIPAIFCFFFAFVMQIDANFINDYFDCIKGNDDKETRLGPKRACSEGWITLPAMRRGLIITTISAAILGLPLIIYGGLEMIIIGLVCVIFCFLYTTTLSYWGLGDLLVLIFFGIVPVCMSYYLSLPQHFQTVTMQVIIASIACGLVIDTLLVVNNYRDRVNDTRDEKMTLVVRIGEQNAERLYLLLGLIGTFLMVIAYLLDRSPLSFIAMGLLLTYFLFHLCTYKQMIRIKQGKELNKILGQTARNMFVFGVLSTIGILFLAI</sequence>
<dbReference type="STRING" id="28128.HMPREF3226_00398"/>
<feature type="transmembrane region" description="Helical" evidence="8">
    <location>
        <begin position="228"/>
        <end position="246"/>
    </location>
</feature>
<feature type="transmembrane region" description="Helical" evidence="8">
    <location>
        <begin position="290"/>
        <end position="308"/>
    </location>
</feature>
<evidence type="ECO:0000256" key="2">
    <source>
        <dbReference type="ARBA" id="ARBA00022428"/>
    </source>
</evidence>
<dbReference type="NCBIfam" id="TIGR00751">
    <property type="entry name" value="menA"/>
    <property type="match status" value="1"/>
</dbReference>
<keyword evidence="11" id="KW-1185">Reference proteome</keyword>
<dbReference type="AlphaFoldDB" id="A0A133QLA8"/>
<dbReference type="InterPro" id="IPR000537">
    <property type="entry name" value="UbiA_prenyltransferase"/>
</dbReference>
<dbReference type="PANTHER" id="PTHR13929">
    <property type="entry name" value="1,4-DIHYDROXY-2-NAPHTHOATE OCTAPRENYLTRANSFERASE"/>
    <property type="match status" value="1"/>
</dbReference>
<dbReference type="GO" id="GO:0009234">
    <property type="term" value="P:menaquinone biosynthetic process"/>
    <property type="evidence" value="ECO:0007669"/>
    <property type="project" value="UniProtKB-UniRule"/>
</dbReference>
<dbReference type="GO" id="GO:0046428">
    <property type="term" value="F:1,4-dihydroxy-2-naphthoate polyprenyltransferase activity"/>
    <property type="evidence" value="ECO:0007669"/>
    <property type="project" value="UniProtKB-UniRule"/>
</dbReference>
<keyword evidence="4 8" id="KW-0808">Transferase</keyword>
<evidence type="ECO:0000256" key="8">
    <source>
        <dbReference type="HAMAP-Rule" id="MF_01937"/>
    </source>
</evidence>
<dbReference type="PANTHER" id="PTHR13929:SF0">
    <property type="entry name" value="UBIA PRENYLTRANSFERASE DOMAIN-CONTAINING PROTEIN 1"/>
    <property type="match status" value="1"/>
</dbReference>
<comment type="similarity">
    <text evidence="8">Belongs to the MenA family. Type 1 subfamily.</text>
</comment>
<comment type="function">
    <text evidence="8">Conversion of 1,4-dihydroxy-2-naphthoate (DHNA) to demethylmenaquinone (DMK).</text>
</comment>
<evidence type="ECO:0000256" key="3">
    <source>
        <dbReference type="ARBA" id="ARBA00022475"/>
    </source>
</evidence>
<dbReference type="PATRIC" id="fig|28128.5.peg.397"/>
<keyword evidence="2 8" id="KW-0474">Menaquinone biosynthesis</keyword>
<dbReference type="Proteomes" id="UP000070533">
    <property type="component" value="Unassembled WGS sequence"/>
</dbReference>
<evidence type="ECO:0000256" key="1">
    <source>
        <dbReference type="ARBA" id="ARBA00004141"/>
    </source>
</evidence>
<evidence type="ECO:0000256" key="7">
    <source>
        <dbReference type="ARBA" id="ARBA00023136"/>
    </source>
</evidence>
<feature type="transmembrane region" description="Helical" evidence="8">
    <location>
        <begin position="21"/>
        <end position="38"/>
    </location>
</feature>
<keyword evidence="7 8" id="KW-0472">Membrane</keyword>
<feature type="transmembrane region" description="Helical" evidence="8">
    <location>
        <begin position="103"/>
        <end position="121"/>
    </location>
</feature>
<dbReference type="eggNOG" id="COG1575">
    <property type="taxonomic scope" value="Bacteria"/>
</dbReference>
<proteinExistence type="inferred from homology"/>
<comment type="catalytic activity">
    <reaction evidence="8">
        <text>an all-trans-polyprenyl diphosphate + 1,4-dihydroxy-2-naphthoate + H(+) = a 2-demethylmenaquinol + CO2 + diphosphate</text>
        <dbReference type="Rhea" id="RHEA:26478"/>
        <dbReference type="Rhea" id="RHEA-COMP:9563"/>
        <dbReference type="Rhea" id="RHEA-COMP:9564"/>
        <dbReference type="ChEBI" id="CHEBI:11173"/>
        <dbReference type="ChEBI" id="CHEBI:15378"/>
        <dbReference type="ChEBI" id="CHEBI:16526"/>
        <dbReference type="ChEBI" id="CHEBI:33019"/>
        <dbReference type="ChEBI" id="CHEBI:55437"/>
        <dbReference type="ChEBI" id="CHEBI:58914"/>
        <dbReference type="EC" id="2.5.1.74"/>
    </reaction>
</comment>
<dbReference type="InterPro" id="IPR004657">
    <property type="entry name" value="MenA"/>
</dbReference>
<feature type="transmembrane region" description="Helical" evidence="8">
    <location>
        <begin position="127"/>
        <end position="147"/>
    </location>
</feature>
<dbReference type="EMBL" id="LRQG01000016">
    <property type="protein sequence ID" value="KXA43650.1"/>
    <property type="molecule type" value="Genomic_DNA"/>
</dbReference>
<dbReference type="InterPro" id="IPR044878">
    <property type="entry name" value="UbiA_sf"/>
</dbReference>
<evidence type="ECO:0000256" key="6">
    <source>
        <dbReference type="ARBA" id="ARBA00022989"/>
    </source>
</evidence>
<accession>A0A133QLA8</accession>
<dbReference type="GO" id="GO:0005886">
    <property type="term" value="C:plasma membrane"/>
    <property type="evidence" value="ECO:0007669"/>
    <property type="project" value="UniProtKB-SubCell"/>
</dbReference>
<keyword evidence="5 8" id="KW-0812">Transmembrane</keyword>
<dbReference type="Pfam" id="PF01040">
    <property type="entry name" value="UbiA"/>
    <property type="match status" value="1"/>
</dbReference>
<dbReference type="RefSeq" id="WP_060940129.1">
    <property type="nucleotide sequence ID" value="NZ_JAIHUT010000005.1"/>
</dbReference>
<dbReference type="UniPathway" id="UPA00079">
    <property type="reaction ID" value="UER00168"/>
</dbReference>
<feature type="transmembrane region" description="Helical" evidence="8">
    <location>
        <begin position="44"/>
        <end position="62"/>
    </location>
</feature>
<dbReference type="PIRSF" id="PIRSF005355">
    <property type="entry name" value="UBIAD1"/>
    <property type="match status" value="1"/>
</dbReference>
<dbReference type="InterPro" id="IPR026046">
    <property type="entry name" value="UBIAD1"/>
</dbReference>
<dbReference type="CDD" id="cd13962">
    <property type="entry name" value="PT_UbiA_UBIAD1"/>
    <property type="match status" value="1"/>
</dbReference>
<comment type="subcellular location">
    <subcellularLocation>
        <location evidence="8">Cell membrane</location>
        <topology evidence="8">Multi-pass membrane protein</topology>
    </subcellularLocation>
    <subcellularLocation>
        <location evidence="1">Membrane</location>
        <topology evidence="1">Multi-pass membrane protein</topology>
    </subcellularLocation>
</comment>
<feature type="transmembrane region" description="Helical" evidence="8">
    <location>
        <begin position="252"/>
        <end position="270"/>
    </location>
</feature>
<comment type="pathway">
    <text evidence="8">Quinol/quinone metabolism; menaquinone biosynthesis; menaquinol from 1,4-dihydroxy-2-naphthoate: step 1/2.</text>
</comment>
<evidence type="ECO:0000256" key="5">
    <source>
        <dbReference type="ARBA" id="ARBA00022692"/>
    </source>
</evidence>
<evidence type="ECO:0000313" key="10">
    <source>
        <dbReference type="EMBL" id="KXA43650.1"/>
    </source>
</evidence>
<evidence type="ECO:0000256" key="4">
    <source>
        <dbReference type="ARBA" id="ARBA00022679"/>
    </source>
</evidence>
<name>A0A133QLA8_9BACT</name>
<dbReference type="EC" id="2.5.1.74" evidence="8 9"/>
<keyword evidence="6 8" id="KW-1133">Transmembrane helix</keyword>
<keyword evidence="3 8" id="KW-1003">Cell membrane</keyword>
<feature type="transmembrane region" description="Helical" evidence="8">
    <location>
        <begin position="152"/>
        <end position="170"/>
    </location>
</feature>
<dbReference type="HAMAP" id="MF_01937">
    <property type="entry name" value="MenA_1"/>
    <property type="match status" value="1"/>
</dbReference>
<reference evidence="11" key="1">
    <citation type="submission" date="2016-01" db="EMBL/GenBank/DDBJ databases">
        <authorList>
            <person name="Mitreva M."/>
            <person name="Pepin K.H."/>
            <person name="Mihindukulasuriya K.A."/>
            <person name="Fulton R."/>
            <person name="Fronick C."/>
            <person name="O'Laughlin M."/>
            <person name="Miner T."/>
            <person name="Herter B."/>
            <person name="Rosa B.A."/>
            <person name="Cordes M."/>
            <person name="Tomlinson C."/>
            <person name="Wollam A."/>
            <person name="Palsikar V.B."/>
            <person name="Mardis E.R."/>
            <person name="Wilson R.K."/>
        </authorList>
    </citation>
    <scope>NUCLEOTIDE SEQUENCE [LARGE SCALE GENOMIC DNA]</scope>
    <source>
        <strain evidence="11">MJR7716</strain>
    </source>
</reference>
<dbReference type="Gene3D" id="1.10.357.140">
    <property type="entry name" value="UbiA prenyltransferase"/>
    <property type="match status" value="1"/>
</dbReference>
<protein>
    <recommendedName>
        <fullName evidence="8 9">1,4-dihydroxy-2-naphthoate octaprenyltransferase</fullName>
        <shortName evidence="8">DHNA-octaprenyltransferase</shortName>
        <ecNumber evidence="8 9">2.5.1.74</ecNumber>
    </recommendedName>
</protein>
<gene>
    <name evidence="8" type="primary">menA</name>
    <name evidence="10" type="ORF">HMPREF3226_00398</name>
</gene>
<feature type="transmembrane region" description="Helical" evidence="8">
    <location>
        <begin position="182"/>
        <end position="202"/>
    </location>
</feature>
<dbReference type="GO" id="GO:0042371">
    <property type="term" value="P:vitamin K biosynthetic process"/>
    <property type="evidence" value="ECO:0007669"/>
    <property type="project" value="TreeGrafter"/>
</dbReference>
<dbReference type="OrthoDB" id="9767568at2"/>
<evidence type="ECO:0000313" key="11">
    <source>
        <dbReference type="Proteomes" id="UP000070533"/>
    </source>
</evidence>